<evidence type="ECO:0000256" key="10">
    <source>
        <dbReference type="ARBA" id="ARBA00022829"/>
    </source>
</evidence>
<dbReference type="GO" id="GO:0072686">
    <property type="term" value="C:mitotic spindle"/>
    <property type="evidence" value="ECO:0007669"/>
    <property type="project" value="InterPro"/>
</dbReference>
<proteinExistence type="inferred from homology"/>
<evidence type="ECO:0000256" key="18">
    <source>
        <dbReference type="SAM" id="MobiDB-lite"/>
    </source>
</evidence>
<dbReference type="GO" id="GO:0051010">
    <property type="term" value="F:microtubule plus-end binding"/>
    <property type="evidence" value="ECO:0007669"/>
    <property type="project" value="TreeGrafter"/>
</dbReference>
<evidence type="ECO:0000256" key="12">
    <source>
        <dbReference type="ARBA" id="ARBA00023212"/>
    </source>
</evidence>
<dbReference type="Proteomes" id="UP000033483">
    <property type="component" value="Unassembled WGS sequence"/>
</dbReference>
<organism evidence="19 20">
    <name type="scientific">Thielaviopsis punctulata</name>
    <dbReference type="NCBI Taxonomy" id="72032"/>
    <lineage>
        <taxon>Eukaryota</taxon>
        <taxon>Fungi</taxon>
        <taxon>Dikarya</taxon>
        <taxon>Ascomycota</taxon>
        <taxon>Pezizomycotina</taxon>
        <taxon>Sordariomycetes</taxon>
        <taxon>Hypocreomycetidae</taxon>
        <taxon>Microascales</taxon>
        <taxon>Ceratocystidaceae</taxon>
        <taxon>Thielaviopsis</taxon>
    </lineage>
</organism>
<evidence type="ECO:0000256" key="1">
    <source>
        <dbReference type="ARBA" id="ARBA00004123"/>
    </source>
</evidence>
<evidence type="ECO:0000256" key="9">
    <source>
        <dbReference type="ARBA" id="ARBA00022776"/>
    </source>
</evidence>
<evidence type="ECO:0000256" key="15">
    <source>
        <dbReference type="ARBA" id="ARBA00023328"/>
    </source>
</evidence>
<comment type="subcellular location">
    <subcellularLocation>
        <location evidence="3">Chromosome</location>
        <location evidence="3">Centromere</location>
        <location evidence="3">Kinetochore</location>
    </subcellularLocation>
    <subcellularLocation>
        <location evidence="2">Cytoplasm</location>
        <location evidence="2">Cytoskeleton</location>
        <location evidence="2">Spindle</location>
    </subcellularLocation>
    <subcellularLocation>
        <location evidence="1">Nucleus</location>
    </subcellularLocation>
</comment>
<feature type="non-terminal residue" evidence="19">
    <location>
        <position position="127"/>
    </location>
</feature>
<keyword evidence="6" id="KW-0963">Cytoplasm</keyword>
<feature type="compositionally biased region" description="Basic and acidic residues" evidence="18">
    <location>
        <begin position="103"/>
        <end position="119"/>
    </location>
</feature>
<evidence type="ECO:0000313" key="19">
    <source>
        <dbReference type="EMBL" id="KKA30111.1"/>
    </source>
</evidence>
<dbReference type="Pfam" id="PF08656">
    <property type="entry name" value="DASH_Dad3"/>
    <property type="match status" value="1"/>
</dbReference>
<sequence>MESSAGVLGSPPELTPLEQEVLDEYERLSDNMKKLASVLEDLAANPSTAILDNLRDLERKTSLVFTALKSSVYNIILQQEMQQQEMHEREMQQQQQQQQQQQHEMRHRDPDETDPRMDTEMDMAWDE</sequence>
<keyword evidence="10" id="KW-0159">Chromosome partition</keyword>
<dbReference type="PANTHER" id="PTHR28017:SF1">
    <property type="entry name" value="DASH COMPLEX SUBUNIT DAD3"/>
    <property type="match status" value="1"/>
</dbReference>
<keyword evidence="12" id="KW-0206">Cytoskeleton</keyword>
<evidence type="ECO:0000256" key="11">
    <source>
        <dbReference type="ARBA" id="ARBA00022838"/>
    </source>
</evidence>
<feature type="compositionally biased region" description="Low complexity" evidence="18">
    <location>
        <begin position="92"/>
        <end position="102"/>
    </location>
</feature>
<keyword evidence="13" id="KW-0539">Nucleus</keyword>
<dbReference type="AlphaFoldDB" id="A0A0F4ZJ18"/>
<dbReference type="OrthoDB" id="2443965at2759"/>
<reference evidence="19 20" key="1">
    <citation type="submission" date="2015-03" db="EMBL/GenBank/DDBJ databases">
        <authorList>
            <person name="Radwan O."/>
            <person name="Al-Naeli F.A."/>
            <person name="Rendon G.A."/>
            <person name="Fields C."/>
        </authorList>
    </citation>
    <scope>NUCLEOTIDE SEQUENCE [LARGE SCALE GENOMIC DNA]</scope>
    <source>
        <strain evidence="19">CR-DP1</strain>
    </source>
</reference>
<gene>
    <name evidence="19" type="ORF">TD95_003061</name>
</gene>
<comment type="similarity">
    <text evidence="4">Belongs to the DASH complex DAD3 family.</text>
</comment>
<keyword evidence="7" id="KW-0132">Cell division</keyword>
<evidence type="ECO:0000313" key="20">
    <source>
        <dbReference type="Proteomes" id="UP000033483"/>
    </source>
</evidence>
<dbReference type="EMBL" id="LAEV01000505">
    <property type="protein sequence ID" value="KKA30111.1"/>
    <property type="molecule type" value="Genomic_DNA"/>
</dbReference>
<dbReference type="GO" id="GO:0042729">
    <property type="term" value="C:DASH complex"/>
    <property type="evidence" value="ECO:0007669"/>
    <property type="project" value="InterPro"/>
</dbReference>
<evidence type="ECO:0000256" key="8">
    <source>
        <dbReference type="ARBA" id="ARBA00022701"/>
    </source>
</evidence>
<keyword evidence="20" id="KW-1185">Reference proteome</keyword>
<comment type="caution">
    <text evidence="19">The sequence shown here is derived from an EMBL/GenBank/DDBJ whole genome shotgun (WGS) entry which is preliminary data.</text>
</comment>
<evidence type="ECO:0000256" key="3">
    <source>
        <dbReference type="ARBA" id="ARBA00004629"/>
    </source>
</evidence>
<protein>
    <recommendedName>
        <fullName evidence="16">DASH complex subunit DAD3</fullName>
    </recommendedName>
    <alternativeName>
        <fullName evidence="17">Outer kinetochore protein DAD3</fullName>
    </alternativeName>
</protein>
<keyword evidence="11" id="KW-0995">Kinetochore</keyword>
<keyword evidence="5" id="KW-0158">Chromosome</keyword>
<keyword evidence="14" id="KW-0131">Cell cycle</keyword>
<dbReference type="InterPro" id="IPR013965">
    <property type="entry name" value="DASH_Dad3"/>
</dbReference>
<keyword evidence="15" id="KW-0137">Centromere</keyword>
<dbReference type="GO" id="GO:0051301">
    <property type="term" value="P:cell division"/>
    <property type="evidence" value="ECO:0007669"/>
    <property type="project" value="UniProtKB-KW"/>
</dbReference>
<keyword evidence="8" id="KW-0493">Microtubule</keyword>
<evidence type="ECO:0000256" key="6">
    <source>
        <dbReference type="ARBA" id="ARBA00022490"/>
    </source>
</evidence>
<evidence type="ECO:0000256" key="7">
    <source>
        <dbReference type="ARBA" id="ARBA00022618"/>
    </source>
</evidence>
<accession>A0A0F4ZJ18</accession>
<name>A0A0F4ZJ18_9PEZI</name>
<evidence type="ECO:0000256" key="13">
    <source>
        <dbReference type="ARBA" id="ARBA00023242"/>
    </source>
</evidence>
<dbReference type="PANTHER" id="PTHR28017">
    <property type="entry name" value="DASH COMPLEX SUBUNIT DAD3"/>
    <property type="match status" value="1"/>
</dbReference>
<dbReference type="GO" id="GO:0005874">
    <property type="term" value="C:microtubule"/>
    <property type="evidence" value="ECO:0007669"/>
    <property type="project" value="UniProtKB-KW"/>
</dbReference>
<evidence type="ECO:0000256" key="14">
    <source>
        <dbReference type="ARBA" id="ARBA00023306"/>
    </source>
</evidence>
<feature type="region of interest" description="Disordered" evidence="18">
    <location>
        <begin position="82"/>
        <end position="127"/>
    </location>
</feature>
<evidence type="ECO:0000256" key="16">
    <source>
        <dbReference type="ARBA" id="ARBA00044179"/>
    </source>
</evidence>
<evidence type="ECO:0000256" key="17">
    <source>
        <dbReference type="ARBA" id="ARBA00044305"/>
    </source>
</evidence>
<evidence type="ECO:0000256" key="2">
    <source>
        <dbReference type="ARBA" id="ARBA00004186"/>
    </source>
</evidence>
<evidence type="ECO:0000256" key="4">
    <source>
        <dbReference type="ARBA" id="ARBA00006277"/>
    </source>
</evidence>
<dbReference type="GO" id="GO:0008608">
    <property type="term" value="P:attachment of spindle microtubules to kinetochore"/>
    <property type="evidence" value="ECO:0007669"/>
    <property type="project" value="InterPro"/>
</dbReference>
<evidence type="ECO:0000256" key="5">
    <source>
        <dbReference type="ARBA" id="ARBA00022454"/>
    </source>
</evidence>
<keyword evidence="9" id="KW-0498">Mitosis</keyword>